<dbReference type="AlphaFoldDB" id="A0AAJ0MGW4"/>
<keyword evidence="2" id="KW-1185">Reference proteome</keyword>
<reference evidence="1" key="1">
    <citation type="journal article" date="2023" name="Mol. Phylogenet. Evol.">
        <title>Genome-scale phylogeny and comparative genomics of the fungal order Sordariales.</title>
        <authorList>
            <person name="Hensen N."/>
            <person name="Bonometti L."/>
            <person name="Westerberg I."/>
            <person name="Brannstrom I.O."/>
            <person name="Guillou S."/>
            <person name="Cros-Aarteil S."/>
            <person name="Calhoun S."/>
            <person name="Haridas S."/>
            <person name="Kuo A."/>
            <person name="Mondo S."/>
            <person name="Pangilinan J."/>
            <person name="Riley R."/>
            <person name="LaButti K."/>
            <person name="Andreopoulos B."/>
            <person name="Lipzen A."/>
            <person name="Chen C."/>
            <person name="Yan M."/>
            <person name="Daum C."/>
            <person name="Ng V."/>
            <person name="Clum A."/>
            <person name="Steindorff A."/>
            <person name="Ohm R.A."/>
            <person name="Martin F."/>
            <person name="Silar P."/>
            <person name="Natvig D.O."/>
            <person name="Lalanne C."/>
            <person name="Gautier V."/>
            <person name="Ament-Velasquez S.L."/>
            <person name="Kruys A."/>
            <person name="Hutchinson M.I."/>
            <person name="Powell A.J."/>
            <person name="Barry K."/>
            <person name="Miller A.N."/>
            <person name="Grigoriev I.V."/>
            <person name="Debuchy R."/>
            <person name="Gladieux P."/>
            <person name="Hiltunen Thoren M."/>
            <person name="Johannesson H."/>
        </authorList>
    </citation>
    <scope>NUCLEOTIDE SEQUENCE</scope>
    <source>
        <strain evidence="1">CBS 955.72</strain>
    </source>
</reference>
<evidence type="ECO:0000313" key="1">
    <source>
        <dbReference type="EMBL" id="KAK3358122.1"/>
    </source>
</evidence>
<comment type="caution">
    <text evidence="1">The sequence shown here is derived from an EMBL/GenBank/DDBJ whole genome shotgun (WGS) entry which is preliminary data.</text>
</comment>
<dbReference type="EMBL" id="JAUIQD010000003">
    <property type="protein sequence ID" value="KAK3358122.1"/>
    <property type="molecule type" value="Genomic_DNA"/>
</dbReference>
<proteinExistence type="predicted"/>
<sequence length="102" mass="11952">MLNETLAKEMVECGKKTIVVELELMEDVGWLLREFEYEANFVASYYQVHHYTAMCVKYSIKEVLKQGVAKCRTQLCWFWASWKLVPETGFIGDGLLKVKRDH</sequence>
<reference evidence="1" key="2">
    <citation type="submission" date="2023-06" db="EMBL/GenBank/DDBJ databases">
        <authorList>
            <consortium name="Lawrence Berkeley National Laboratory"/>
            <person name="Haridas S."/>
            <person name="Hensen N."/>
            <person name="Bonometti L."/>
            <person name="Westerberg I."/>
            <person name="Brannstrom I.O."/>
            <person name="Guillou S."/>
            <person name="Cros-Aarteil S."/>
            <person name="Calhoun S."/>
            <person name="Kuo A."/>
            <person name="Mondo S."/>
            <person name="Pangilinan J."/>
            <person name="Riley R."/>
            <person name="Labutti K."/>
            <person name="Andreopoulos B."/>
            <person name="Lipzen A."/>
            <person name="Chen C."/>
            <person name="Yanf M."/>
            <person name="Daum C."/>
            <person name="Ng V."/>
            <person name="Clum A."/>
            <person name="Steindorff A."/>
            <person name="Ohm R."/>
            <person name="Martin F."/>
            <person name="Silar P."/>
            <person name="Natvig D."/>
            <person name="Lalanne C."/>
            <person name="Gautier V."/>
            <person name="Ament-Velasquez S.L."/>
            <person name="Kruys A."/>
            <person name="Hutchinson M.I."/>
            <person name="Powell A.J."/>
            <person name="Barry K."/>
            <person name="Miller A.N."/>
            <person name="Grigoriev I.V."/>
            <person name="Debuchy R."/>
            <person name="Gladieux P."/>
            <person name="Thoren M.H."/>
            <person name="Johannesson H."/>
        </authorList>
    </citation>
    <scope>NUCLEOTIDE SEQUENCE</scope>
    <source>
        <strain evidence="1">CBS 955.72</strain>
    </source>
</reference>
<evidence type="ECO:0000313" key="2">
    <source>
        <dbReference type="Proteomes" id="UP001275084"/>
    </source>
</evidence>
<protein>
    <submittedName>
        <fullName evidence="1">Uncharacterized protein</fullName>
    </submittedName>
</protein>
<gene>
    <name evidence="1" type="ORF">B0T25DRAFT_567360</name>
</gene>
<name>A0AAJ0MGW4_9PEZI</name>
<accession>A0AAJ0MGW4</accession>
<dbReference type="Proteomes" id="UP001275084">
    <property type="component" value="Unassembled WGS sequence"/>
</dbReference>
<organism evidence="1 2">
    <name type="scientific">Lasiosphaeria hispida</name>
    <dbReference type="NCBI Taxonomy" id="260671"/>
    <lineage>
        <taxon>Eukaryota</taxon>
        <taxon>Fungi</taxon>
        <taxon>Dikarya</taxon>
        <taxon>Ascomycota</taxon>
        <taxon>Pezizomycotina</taxon>
        <taxon>Sordariomycetes</taxon>
        <taxon>Sordariomycetidae</taxon>
        <taxon>Sordariales</taxon>
        <taxon>Lasiosphaeriaceae</taxon>
        <taxon>Lasiosphaeria</taxon>
    </lineage>
</organism>